<organism evidence="1 2">
    <name type="scientific">Amycolatopsis cihanbeyliensis</name>
    <dbReference type="NCBI Taxonomy" id="1128664"/>
    <lineage>
        <taxon>Bacteria</taxon>
        <taxon>Bacillati</taxon>
        <taxon>Actinomycetota</taxon>
        <taxon>Actinomycetes</taxon>
        <taxon>Pseudonocardiales</taxon>
        <taxon>Pseudonocardiaceae</taxon>
        <taxon>Amycolatopsis</taxon>
    </lineage>
</organism>
<proteinExistence type="predicted"/>
<name>A0A542DMG4_AMYCI</name>
<dbReference type="RefSeq" id="WP_141999974.1">
    <property type="nucleotide sequence ID" value="NZ_VFML01000001.1"/>
</dbReference>
<evidence type="ECO:0000313" key="2">
    <source>
        <dbReference type="Proteomes" id="UP000320876"/>
    </source>
</evidence>
<gene>
    <name evidence="1" type="ORF">FB471_4064</name>
</gene>
<sequence length="59" mass="6193">MPERGGIADLTRAVAALSRDPGLTEDRVEQIIRDAVAQHIEITGEVHIGAAPVSEGSDT</sequence>
<comment type="caution">
    <text evidence="1">The sequence shown here is derived from an EMBL/GenBank/DDBJ whole genome shotgun (WGS) entry which is preliminary data.</text>
</comment>
<evidence type="ECO:0000313" key="1">
    <source>
        <dbReference type="EMBL" id="TQJ04278.1"/>
    </source>
</evidence>
<keyword evidence="2" id="KW-1185">Reference proteome</keyword>
<dbReference type="AlphaFoldDB" id="A0A542DMG4"/>
<accession>A0A542DMG4</accession>
<dbReference type="OrthoDB" id="4369457at2"/>
<dbReference type="EMBL" id="VFML01000001">
    <property type="protein sequence ID" value="TQJ04278.1"/>
    <property type="molecule type" value="Genomic_DNA"/>
</dbReference>
<dbReference type="Proteomes" id="UP000320876">
    <property type="component" value="Unassembled WGS sequence"/>
</dbReference>
<protein>
    <submittedName>
        <fullName evidence="1">Uncharacterized protein</fullName>
    </submittedName>
</protein>
<reference evidence="1 2" key="1">
    <citation type="submission" date="2019-06" db="EMBL/GenBank/DDBJ databases">
        <title>Sequencing the genomes of 1000 actinobacteria strains.</title>
        <authorList>
            <person name="Klenk H.-P."/>
        </authorList>
    </citation>
    <scope>NUCLEOTIDE SEQUENCE [LARGE SCALE GENOMIC DNA]</scope>
    <source>
        <strain evidence="1 2">DSM 45679</strain>
    </source>
</reference>